<dbReference type="SUPFAM" id="SSF52540">
    <property type="entry name" value="P-loop containing nucleoside triphosphate hydrolases"/>
    <property type="match status" value="1"/>
</dbReference>
<dbReference type="InterPro" id="IPR041664">
    <property type="entry name" value="AAA_16"/>
</dbReference>
<evidence type="ECO:0000313" key="4">
    <source>
        <dbReference type="Proteomes" id="UP000185736"/>
    </source>
</evidence>
<dbReference type="PANTHER" id="PTHR35894:SF1">
    <property type="entry name" value="PHOSPHORIBULOKINASE _ URIDINE KINASE FAMILY"/>
    <property type="match status" value="1"/>
</dbReference>
<evidence type="ECO:0000313" key="3">
    <source>
        <dbReference type="EMBL" id="OLL15358.1"/>
    </source>
</evidence>
<accession>A0A1Q8I2P7</accession>
<dbReference type="Proteomes" id="UP000185736">
    <property type="component" value="Unassembled WGS sequence"/>
</dbReference>
<comment type="caution">
    <text evidence="3">The sequence shown here is derived from an EMBL/GenBank/DDBJ whole genome shotgun (WGS) entry which is preliminary data.</text>
</comment>
<feature type="region of interest" description="Disordered" evidence="1">
    <location>
        <begin position="104"/>
        <end position="126"/>
    </location>
</feature>
<gene>
    <name evidence="3" type="ORF">BKH32_03620</name>
</gene>
<protein>
    <submittedName>
        <fullName evidence="3">AAA family ATPase</fullName>
    </submittedName>
</protein>
<name>A0A1Q8I2P7_9ACTO</name>
<dbReference type="RefSeq" id="WP_075248673.1">
    <property type="nucleotide sequence ID" value="NZ_MSGO01000012.1"/>
</dbReference>
<evidence type="ECO:0000256" key="1">
    <source>
        <dbReference type="SAM" id="MobiDB-lite"/>
    </source>
</evidence>
<dbReference type="Gene3D" id="3.40.50.300">
    <property type="entry name" value="P-loop containing nucleotide triphosphate hydrolases"/>
    <property type="match status" value="1"/>
</dbReference>
<feature type="domain" description="Orc1-like AAA ATPase" evidence="2">
    <location>
        <begin position="16"/>
        <end position="166"/>
    </location>
</feature>
<dbReference type="InterPro" id="IPR027417">
    <property type="entry name" value="P-loop_NTPase"/>
</dbReference>
<dbReference type="PANTHER" id="PTHR35894">
    <property type="entry name" value="GENERAL SECRETION PATHWAY PROTEIN A-RELATED"/>
    <property type="match status" value="1"/>
</dbReference>
<dbReference type="EMBL" id="MSGO01000012">
    <property type="protein sequence ID" value="OLL15358.1"/>
    <property type="molecule type" value="Genomic_DNA"/>
</dbReference>
<proteinExistence type="predicted"/>
<evidence type="ECO:0000259" key="2">
    <source>
        <dbReference type="Pfam" id="PF13191"/>
    </source>
</evidence>
<dbReference type="InterPro" id="IPR052026">
    <property type="entry name" value="ExeA_AAA_ATPase_DNA-bind"/>
</dbReference>
<sequence length="370" mass="39984">MANPFKPTAGATPPLLVGRNRVIEEFLESLDDGPGAPGLLELITGARGVGKTVMLTALGDSARERGWVVVDETARKGLMDRLAAEFTRQLSQLAGKERSRLTSLSLSTPLGGGSATLEHAPTPEPSWRQKARALTQWLAEHGTGLLLTIDEVHAIPREELRALSAEVQHLIREGAPIGLLMAGLPKAVEELLNDDITTFLRRAERIELGELTIDDVCEALKSTFDAGEKALSNDLAQECANATGGYPFMIQLVGYQVWKHSGDGPVTQPAVAAGTTAARLRLGNLVHAPALRDLSDVDRTMLVCMAKDDGPSQIADIAERMDRPVNYVSVYRNRLLAAGIIKTAGYGKVDFAAPYLREYLREHAAHLVME</sequence>
<dbReference type="AlphaFoldDB" id="A0A1Q8I2P7"/>
<dbReference type="Pfam" id="PF13191">
    <property type="entry name" value="AAA_16"/>
    <property type="match status" value="1"/>
</dbReference>
<organism evidence="3 4">
    <name type="scientific">Actinomyces oris</name>
    <dbReference type="NCBI Taxonomy" id="544580"/>
    <lineage>
        <taxon>Bacteria</taxon>
        <taxon>Bacillati</taxon>
        <taxon>Actinomycetota</taxon>
        <taxon>Actinomycetes</taxon>
        <taxon>Actinomycetales</taxon>
        <taxon>Actinomycetaceae</taxon>
        <taxon>Actinomyces</taxon>
    </lineage>
</organism>
<reference evidence="3 4" key="1">
    <citation type="submission" date="2016-12" db="EMBL/GenBank/DDBJ databases">
        <title>Genomic comparison of strains in the 'Actinomyces naeslundii' group.</title>
        <authorList>
            <person name="Mughal S.R."/>
            <person name="Do T."/>
            <person name="Gilbert S.C."/>
            <person name="Witherden E.A."/>
            <person name="Didelot X."/>
            <person name="Beighton D."/>
        </authorList>
    </citation>
    <scope>NUCLEOTIDE SEQUENCE [LARGE SCALE GENOMIC DNA]</scope>
    <source>
        <strain evidence="3 4">S64C</strain>
    </source>
</reference>